<evidence type="ECO:0000313" key="6">
    <source>
        <dbReference type="Proteomes" id="UP000295515"/>
    </source>
</evidence>
<keyword evidence="3" id="KW-0131">Cell cycle</keyword>
<proteinExistence type="predicted"/>
<dbReference type="InterPro" id="IPR023052">
    <property type="entry name" value="Cell_div_SepF"/>
</dbReference>
<keyword evidence="1" id="KW-0132">Cell division</keyword>
<comment type="function">
    <text evidence="4">Cell division protein that is part of the divisome complex and is recruited early to the Z-ring. Probably stimulates Z-ring formation, perhaps through the cross-linking of FtsZ protofilaments. Its function overlaps with FtsA.</text>
</comment>
<dbReference type="GeneID" id="98915996"/>
<keyword evidence="2" id="KW-0717">Septation</keyword>
<dbReference type="EMBL" id="SMCQ01000017">
    <property type="protein sequence ID" value="TCV95356.1"/>
    <property type="molecule type" value="Genomic_DNA"/>
</dbReference>
<dbReference type="Gene3D" id="3.30.110.150">
    <property type="entry name" value="SepF-like protein"/>
    <property type="match status" value="1"/>
</dbReference>
<evidence type="ECO:0000313" key="5">
    <source>
        <dbReference type="EMBL" id="TCV95356.1"/>
    </source>
</evidence>
<dbReference type="Pfam" id="PF04472">
    <property type="entry name" value="SepF"/>
    <property type="match status" value="1"/>
</dbReference>
<gene>
    <name evidence="5" type="ORF">EDD60_11716</name>
</gene>
<accession>A0A4R3YSI9</accession>
<dbReference type="InterPro" id="IPR007561">
    <property type="entry name" value="Cell_div_SepF/SepF-rel"/>
</dbReference>
<dbReference type="GO" id="GO:0000917">
    <property type="term" value="P:division septum assembly"/>
    <property type="evidence" value="ECO:0007669"/>
    <property type="project" value="UniProtKB-KW"/>
</dbReference>
<sequence length="80" mass="9197">MKEIIYKVRSYSEAVDVLDQIQEGYRVILDIENVERTEAQRVIDFLCGGLYIIGGQIQQINSFTYLCVPKAEVEIPDENL</sequence>
<dbReference type="AlphaFoldDB" id="A0A4R3YSI9"/>
<evidence type="ECO:0000256" key="1">
    <source>
        <dbReference type="ARBA" id="ARBA00022618"/>
    </source>
</evidence>
<dbReference type="PANTHER" id="PTHR35798:SF1">
    <property type="entry name" value="CELL DIVISION PROTEIN SEPF"/>
    <property type="match status" value="1"/>
</dbReference>
<keyword evidence="6" id="KW-1185">Reference proteome</keyword>
<comment type="caution">
    <text evidence="5">The sequence shown here is derived from an EMBL/GenBank/DDBJ whole genome shotgun (WGS) entry which is preliminary data.</text>
</comment>
<evidence type="ECO:0000256" key="4">
    <source>
        <dbReference type="ARBA" id="ARBA00044936"/>
    </source>
</evidence>
<dbReference type="InterPro" id="IPR038594">
    <property type="entry name" value="SepF-like_sf"/>
</dbReference>
<name>A0A4R3YSI9_9FIRM</name>
<organism evidence="5 6">
    <name type="scientific">Longibaculum muris</name>
    <dbReference type="NCBI Taxonomy" id="1796628"/>
    <lineage>
        <taxon>Bacteria</taxon>
        <taxon>Bacillati</taxon>
        <taxon>Bacillota</taxon>
        <taxon>Erysipelotrichia</taxon>
        <taxon>Erysipelotrichales</taxon>
        <taxon>Coprobacillaceae</taxon>
        <taxon>Longibaculum</taxon>
    </lineage>
</organism>
<reference evidence="5 6" key="1">
    <citation type="submission" date="2019-03" db="EMBL/GenBank/DDBJ databases">
        <title>Genomic Encyclopedia of Type Strains, Phase IV (KMG-IV): sequencing the most valuable type-strain genomes for metagenomic binning, comparative biology and taxonomic classification.</title>
        <authorList>
            <person name="Goeker M."/>
        </authorList>
    </citation>
    <scope>NUCLEOTIDE SEQUENCE [LARGE SCALE GENOMIC DNA]</scope>
    <source>
        <strain evidence="5 6">DSM 29487</strain>
    </source>
</reference>
<evidence type="ECO:0000256" key="3">
    <source>
        <dbReference type="ARBA" id="ARBA00023306"/>
    </source>
</evidence>
<dbReference type="PANTHER" id="PTHR35798">
    <property type="entry name" value="CELL DIVISION PROTEIN SEPF"/>
    <property type="match status" value="1"/>
</dbReference>
<dbReference type="RefSeq" id="WP_066449705.1">
    <property type="nucleotide sequence ID" value="NZ_JANKBF010000007.1"/>
</dbReference>
<dbReference type="Proteomes" id="UP000295515">
    <property type="component" value="Unassembled WGS sequence"/>
</dbReference>
<evidence type="ECO:0000256" key="2">
    <source>
        <dbReference type="ARBA" id="ARBA00023210"/>
    </source>
</evidence>
<protein>
    <submittedName>
        <fullName evidence="5">Uncharacterized protein DUF552</fullName>
    </submittedName>
</protein>